<dbReference type="Proteomes" id="UP000663090">
    <property type="component" value="Chromosome"/>
</dbReference>
<keyword evidence="2" id="KW-1185">Reference proteome</keyword>
<evidence type="ECO:0008006" key="3">
    <source>
        <dbReference type="Google" id="ProtNLM"/>
    </source>
</evidence>
<protein>
    <recommendedName>
        <fullName evidence="3">VWFA domain-containing protein</fullName>
    </recommendedName>
</protein>
<dbReference type="RefSeq" id="WP_206713966.1">
    <property type="nucleotide sequence ID" value="NZ_CP071091.1"/>
</dbReference>
<reference evidence="1 2" key="1">
    <citation type="submission" date="2021-02" db="EMBL/GenBank/DDBJ databases">
        <title>De Novo genome assembly of isolated myxobacteria.</title>
        <authorList>
            <person name="Stevens D.C."/>
        </authorList>
    </citation>
    <scope>NUCLEOTIDE SEQUENCE [LARGE SCALE GENOMIC DNA]</scope>
    <source>
        <strain evidence="1 2">SCHIC003</strain>
    </source>
</reference>
<evidence type="ECO:0000313" key="1">
    <source>
        <dbReference type="EMBL" id="QSQ12236.1"/>
    </source>
</evidence>
<dbReference type="EMBL" id="CP071091">
    <property type="protein sequence ID" value="QSQ12236.1"/>
    <property type="molecule type" value="Genomic_DNA"/>
</dbReference>
<gene>
    <name evidence="1" type="ORF">JY572_28255</name>
</gene>
<proteinExistence type="predicted"/>
<evidence type="ECO:0000313" key="2">
    <source>
        <dbReference type="Proteomes" id="UP000663090"/>
    </source>
</evidence>
<sequence>MSGTSNGVSQLFEDAHAEGLLSPAGLQALTVVDLGAQIQAGLGVCVEDVQASEVVLVTVMPDDSSSIDSAGQTKTVCDGHNLVLDALMASKQKDGVLFHTRYLNGHALNPYRPLEDVVRMHKGNYSADKGTPLYDQTVVLLGTVLAKAQEFSGNGVPVRTVTLLITDGGDCTSRHAKAKDVAALVNDMKRAENHIVAAMGIHDGSTDFRRVFREMGIDDKWILTPGQSEQEIRSAFQVFSQSAVQVSQGAASFSRTAMGGFGR</sequence>
<name>A0ABX7N0L1_9BACT</name>
<accession>A0ABX7N0L1</accession>
<organism evidence="1 2">
    <name type="scientific">Myxococcus landrumensis</name>
    <dbReference type="NCBI Taxonomy" id="2813577"/>
    <lineage>
        <taxon>Bacteria</taxon>
        <taxon>Pseudomonadati</taxon>
        <taxon>Myxococcota</taxon>
        <taxon>Myxococcia</taxon>
        <taxon>Myxococcales</taxon>
        <taxon>Cystobacterineae</taxon>
        <taxon>Myxococcaceae</taxon>
        <taxon>Myxococcus</taxon>
    </lineage>
</organism>